<accession>A0AAD7DKJ4</accession>
<reference evidence="1" key="1">
    <citation type="submission" date="2023-03" db="EMBL/GenBank/DDBJ databases">
        <title>Massive genome expansion in bonnet fungi (Mycena s.s.) driven by repeated elements and novel gene families across ecological guilds.</title>
        <authorList>
            <consortium name="Lawrence Berkeley National Laboratory"/>
            <person name="Harder C.B."/>
            <person name="Miyauchi S."/>
            <person name="Viragh M."/>
            <person name="Kuo A."/>
            <person name="Thoen E."/>
            <person name="Andreopoulos B."/>
            <person name="Lu D."/>
            <person name="Skrede I."/>
            <person name="Drula E."/>
            <person name="Henrissat B."/>
            <person name="Morin E."/>
            <person name="Kohler A."/>
            <person name="Barry K."/>
            <person name="LaButti K."/>
            <person name="Morin E."/>
            <person name="Salamov A."/>
            <person name="Lipzen A."/>
            <person name="Mereny Z."/>
            <person name="Hegedus B."/>
            <person name="Baldrian P."/>
            <person name="Stursova M."/>
            <person name="Weitz H."/>
            <person name="Taylor A."/>
            <person name="Grigoriev I.V."/>
            <person name="Nagy L.G."/>
            <person name="Martin F."/>
            <person name="Kauserud H."/>
        </authorList>
    </citation>
    <scope>NUCLEOTIDE SEQUENCE</scope>
    <source>
        <strain evidence="1">CBHHK067</strain>
    </source>
</reference>
<sequence>MQIIQLQGRGNMTLGHSSVLSDPTGLDSYNGSGLSVSLLTPFLNPPGVFRNGFMD</sequence>
<gene>
    <name evidence="1" type="ORF">B0H17DRAFT_1062425</name>
</gene>
<name>A0AAD7DKJ4_MYCRO</name>
<keyword evidence="2" id="KW-1185">Reference proteome</keyword>
<organism evidence="1 2">
    <name type="scientific">Mycena rosella</name>
    <name type="common">Pink bonnet</name>
    <name type="synonym">Agaricus rosellus</name>
    <dbReference type="NCBI Taxonomy" id="1033263"/>
    <lineage>
        <taxon>Eukaryota</taxon>
        <taxon>Fungi</taxon>
        <taxon>Dikarya</taxon>
        <taxon>Basidiomycota</taxon>
        <taxon>Agaricomycotina</taxon>
        <taxon>Agaricomycetes</taxon>
        <taxon>Agaricomycetidae</taxon>
        <taxon>Agaricales</taxon>
        <taxon>Marasmiineae</taxon>
        <taxon>Mycenaceae</taxon>
        <taxon>Mycena</taxon>
    </lineage>
</organism>
<protein>
    <submittedName>
        <fullName evidence="1">Uncharacterized protein</fullName>
    </submittedName>
</protein>
<dbReference type="EMBL" id="JARKIE010000056">
    <property type="protein sequence ID" value="KAJ7691719.1"/>
    <property type="molecule type" value="Genomic_DNA"/>
</dbReference>
<dbReference type="Proteomes" id="UP001221757">
    <property type="component" value="Unassembled WGS sequence"/>
</dbReference>
<dbReference type="AlphaFoldDB" id="A0AAD7DKJ4"/>
<comment type="caution">
    <text evidence="1">The sequence shown here is derived from an EMBL/GenBank/DDBJ whole genome shotgun (WGS) entry which is preliminary data.</text>
</comment>
<proteinExistence type="predicted"/>
<evidence type="ECO:0000313" key="2">
    <source>
        <dbReference type="Proteomes" id="UP001221757"/>
    </source>
</evidence>
<evidence type="ECO:0000313" key="1">
    <source>
        <dbReference type="EMBL" id="KAJ7691719.1"/>
    </source>
</evidence>